<dbReference type="Pfam" id="PF24864">
    <property type="entry name" value="DUF7730"/>
    <property type="match status" value="1"/>
</dbReference>
<dbReference type="Proteomes" id="UP001199106">
    <property type="component" value="Unassembled WGS sequence"/>
</dbReference>
<dbReference type="EMBL" id="JAANER010000006">
    <property type="protein sequence ID" value="KAG9188466.1"/>
    <property type="molecule type" value="Genomic_DNA"/>
</dbReference>
<comment type="caution">
    <text evidence="3">The sequence shown here is derived from an EMBL/GenBank/DDBJ whole genome shotgun (WGS) entry which is preliminary data.</text>
</comment>
<reference evidence="3" key="1">
    <citation type="submission" date="2021-07" db="EMBL/GenBank/DDBJ databases">
        <title>Genome Resource of American Ginseng Black Spot Pathogen Alternaria panax.</title>
        <authorList>
            <person name="Qiu C."/>
            <person name="Wang W."/>
            <person name="Liu Z."/>
        </authorList>
    </citation>
    <scope>NUCLEOTIDE SEQUENCE</scope>
    <source>
        <strain evidence="3">BNCC115425</strain>
    </source>
</reference>
<accession>A0AAD4FF25</accession>
<organism evidence="3 4">
    <name type="scientific">Alternaria panax</name>
    <dbReference type="NCBI Taxonomy" id="48097"/>
    <lineage>
        <taxon>Eukaryota</taxon>
        <taxon>Fungi</taxon>
        <taxon>Dikarya</taxon>
        <taxon>Ascomycota</taxon>
        <taxon>Pezizomycotina</taxon>
        <taxon>Dothideomycetes</taxon>
        <taxon>Pleosporomycetidae</taxon>
        <taxon>Pleosporales</taxon>
        <taxon>Pleosporineae</taxon>
        <taxon>Pleosporaceae</taxon>
        <taxon>Alternaria</taxon>
        <taxon>Alternaria sect. Panax</taxon>
    </lineage>
</organism>
<feature type="domain" description="DUF7730" evidence="2">
    <location>
        <begin position="67"/>
        <end position="162"/>
    </location>
</feature>
<dbReference type="PANTHER" id="PTHR38790">
    <property type="entry name" value="2EXR DOMAIN-CONTAINING PROTEIN-RELATED"/>
    <property type="match status" value="1"/>
</dbReference>
<evidence type="ECO:0000313" key="4">
    <source>
        <dbReference type="Proteomes" id="UP001199106"/>
    </source>
</evidence>
<dbReference type="PANTHER" id="PTHR38790:SF4">
    <property type="entry name" value="2EXR DOMAIN-CONTAINING PROTEIN"/>
    <property type="match status" value="1"/>
</dbReference>
<evidence type="ECO:0000259" key="2">
    <source>
        <dbReference type="Pfam" id="PF24864"/>
    </source>
</evidence>
<keyword evidence="4" id="KW-1185">Reference proteome</keyword>
<name>A0AAD4FF25_9PLEO</name>
<evidence type="ECO:0000313" key="3">
    <source>
        <dbReference type="EMBL" id="KAG9188466.1"/>
    </source>
</evidence>
<feature type="compositionally biased region" description="Basic residues" evidence="1">
    <location>
        <begin position="20"/>
        <end position="31"/>
    </location>
</feature>
<gene>
    <name evidence="3" type="ORF">G6011_02389</name>
</gene>
<evidence type="ECO:0000256" key="1">
    <source>
        <dbReference type="SAM" id="MobiDB-lite"/>
    </source>
</evidence>
<sequence>MGSSEPTTYSAVLSNRRIRTKSSKIVKKRGTKPREPSAPGRKYRNGLLNATILVRSDLMGIAKSNSTHSPLLKLPGEIRNKIWQYAVGYHQVDIHDYYSSLRRWDIRLTHVTHPMRRGQNTSSSFVPPTFAVLKVCRQMYVETSPMIYRLNNFGFDNLDTFDRWIKGRALGQRRLVLSVDIPFAYYSLYRDGIRKRFRQTFPAIIRVRLHSKMAEMNQRVLPDTWFHAVPTKEPLEDAKRRFVTEVQKKEGEDIDVDWHNGNTNSLVYLHN</sequence>
<dbReference type="AlphaFoldDB" id="A0AAD4FF25"/>
<proteinExistence type="predicted"/>
<dbReference type="InterPro" id="IPR056632">
    <property type="entry name" value="DUF7730"/>
</dbReference>
<protein>
    <recommendedName>
        <fullName evidence="2">DUF7730 domain-containing protein</fullName>
    </recommendedName>
</protein>
<feature type="region of interest" description="Disordered" evidence="1">
    <location>
        <begin position="20"/>
        <end position="43"/>
    </location>
</feature>